<dbReference type="AlphaFoldDB" id="A0A1S7UCU6"/>
<reference evidence="4" key="1">
    <citation type="submission" date="2016-01" db="EMBL/GenBank/DDBJ databases">
        <authorList>
            <person name="Regsiter A."/>
            <person name="william w."/>
        </authorList>
    </citation>
    <scope>NUCLEOTIDE SEQUENCE</scope>
    <source>
        <strain evidence="4">NCPPB 1641</strain>
    </source>
</reference>
<protein>
    <submittedName>
        <fullName evidence="4">Opine oxidase subunit A</fullName>
        <ecNumber evidence="4">1.-.-.-</ecNumber>
    </submittedName>
</protein>
<evidence type="ECO:0000313" key="5">
    <source>
        <dbReference type="Proteomes" id="UP000192140"/>
    </source>
</evidence>
<dbReference type="RefSeq" id="WP_080855435.1">
    <property type="nucleotide sequence ID" value="NZ_LT009778.1"/>
</dbReference>
<dbReference type="SUPFAM" id="SSF51905">
    <property type="entry name" value="FAD/NAD(P)-binding domain"/>
    <property type="match status" value="1"/>
</dbReference>
<dbReference type="InterPro" id="IPR036188">
    <property type="entry name" value="FAD/NAD-bd_sf"/>
</dbReference>
<dbReference type="InterPro" id="IPR007419">
    <property type="entry name" value="BFD-like_2Fe2S-bd_dom"/>
</dbReference>
<evidence type="ECO:0000256" key="1">
    <source>
        <dbReference type="ARBA" id="ARBA00023002"/>
    </source>
</evidence>
<dbReference type="PANTHER" id="PTHR42949">
    <property type="entry name" value="ANAEROBIC GLYCEROL-3-PHOSPHATE DEHYDROGENASE SUBUNIT B"/>
    <property type="match status" value="1"/>
</dbReference>
<accession>A0A1S7UCU6</accession>
<feature type="domain" description="BFD-like [2Fe-2S]-binding" evidence="2">
    <location>
        <begin position="371"/>
        <end position="423"/>
    </location>
</feature>
<dbReference type="GO" id="GO:0016491">
    <property type="term" value="F:oxidoreductase activity"/>
    <property type="evidence" value="ECO:0007669"/>
    <property type="project" value="UniProtKB-KW"/>
</dbReference>
<dbReference type="Pfam" id="PF04324">
    <property type="entry name" value="Fer2_BFD"/>
    <property type="match status" value="1"/>
</dbReference>
<keyword evidence="5" id="KW-1185">Reference proteome</keyword>
<dbReference type="EC" id="1.-.-.-" evidence="4"/>
<feature type="domain" description="FAD/NAD(P)-binding" evidence="3">
    <location>
        <begin position="3"/>
        <end position="311"/>
    </location>
</feature>
<dbReference type="PIRSF" id="PIRSF037495">
    <property type="entry name" value="Opine_OX_OoxA/HcnB"/>
    <property type="match status" value="1"/>
</dbReference>
<gene>
    <name evidence="4" type="primary">ooxA</name>
    <name evidence="4" type="ORF">AGR7A_pTi0004</name>
</gene>
<comment type="caution">
    <text evidence="4">The sequence shown here is derived from an EMBL/GenBank/DDBJ whole genome shotgun (WGS) entry which is preliminary data.</text>
</comment>
<dbReference type="EMBL" id="FCNP01000051">
    <property type="protein sequence ID" value="CVI64198.1"/>
    <property type="molecule type" value="Genomic_DNA"/>
</dbReference>
<dbReference type="Gene3D" id="3.50.50.60">
    <property type="entry name" value="FAD/NAD(P)-binding domain"/>
    <property type="match status" value="2"/>
</dbReference>
<dbReference type="PRINTS" id="PR00368">
    <property type="entry name" value="FADPNR"/>
</dbReference>
<keyword evidence="1 4" id="KW-0560">Oxidoreductase</keyword>
<sequence>MSYDVAIVGAGPAGMSAAVRLRELGASVVVIDEQPSPGGQIFRGIERNVKSPVFSALGTDYQKGQALAAAFRTSGAEYLPSTQVWQIEEGWNVFLTSEGKARRLTARAVLLANGAQERPVPFSGWTLPGVMTVGAAQILLKSGGMLPEGKVWIAGAGPLPLLYVTQLLNLGGRIAGYLDTSTSPKLSALSRLPRAWRDFGGLLKGLRWLRDVKRSSLMVRGFSDLRAEGDERLDHLTWEVDGKRHRAEADVLLVHEGVVPRVHETLALNCSHRWNEEQGYLAAKLDRWGETSREGLFVAGDAGGIGGWLAATISGEIAALGIAGRLGISSETDRLRQVTHLDRRRDRALALRPFLDAMYPPPRNRLADEVIVCRCEEVTAGAIRAAARNSPADPSAVKAATRCGMGPCQGRQCGYTVQALLAEVHNLPIKDVAFFHIRPPLKPITLGEIASLENAEAAK</sequence>
<proteinExistence type="predicted"/>
<name>A0A1S7UCU6_9HYPH</name>
<dbReference type="Gene3D" id="1.10.10.1100">
    <property type="entry name" value="BFD-like [2Fe-2S]-binding domain"/>
    <property type="match status" value="1"/>
</dbReference>
<dbReference type="InterPro" id="IPR023753">
    <property type="entry name" value="FAD/NAD-binding_dom"/>
</dbReference>
<evidence type="ECO:0000259" key="2">
    <source>
        <dbReference type="Pfam" id="PF04324"/>
    </source>
</evidence>
<dbReference type="InterPro" id="IPR017224">
    <property type="entry name" value="Opine_Oxase_asu/HCN_bsu"/>
</dbReference>
<dbReference type="Proteomes" id="UP000192140">
    <property type="component" value="Unassembled WGS sequence"/>
</dbReference>
<dbReference type="CDD" id="cd19946">
    <property type="entry name" value="GlpA-like_Fer2_BFD-like"/>
    <property type="match status" value="1"/>
</dbReference>
<dbReference type="InterPro" id="IPR051691">
    <property type="entry name" value="Metab_Enz_Cyan_OpOx_G3PDH"/>
</dbReference>
<dbReference type="PANTHER" id="PTHR42949:SF3">
    <property type="entry name" value="ANAEROBIC GLYCEROL-3-PHOSPHATE DEHYDROGENASE SUBUNIT B"/>
    <property type="match status" value="1"/>
</dbReference>
<evidence type="ECO:0000259" key="3">
    <source>
        <dbReference type="Pfam" id="PF07992"/>
    </source>
</evidence>
<dbReference type="InterPro" id="IPR041854">
    <property type="entry name" value="BFD-like_2Fe2S-bd_dom_sf"/>
</dbReference>
<organism evidence="4 5">
    <name type="scientific">Agrobacterium deltaense NCPPB 1641</name>
    <dbReference type="NCBI Taxonomy" id="1183425"/>
    <lineage>
        <taxon>Bacteria</taxon>
        <taxon>Pseudomonadati</taxon>
        <taxon>Pseudomonadota</taxon>
        <taxon>Alphaproteobacteria</taxon>
        <taxon>Hyphomicrobiales</taxon>
        <taxon>Rhizobiaceae</taxon>
        <taxon>Rhizobium/Agrobacterium group</taxon>
        <taxon>Agrobacterium</taxon>
    </lineage>
</organism>
<dbReference type="PRINTS" id="PR00411">
    <property type="entry name" value="PNDRDTASEI"/>
</dbReference>
<dbReference type="Pfam" id="PF07992">
    <property type="entry name" value="Pyr_redox_2"/>
    <property type="match status" value="1"/>
</dbReference>
<evidence type="ECO:0000313" key="4">
    <source>
        <dbReference type="EMBL" id="CVI64198.1"/>
    </source>
</evidence>